<evidence type="ECO:0008006" key="3">
    <source>
        <dbReference type="Google" id="ProtNLM"/>
    </source>
</evidence>
<dbReference type="InterPro" id="IPR014867">
    <property type="entry name" value="Spore_coat_CotH_CotH2/3/7"/>
</dbReference>
<organism evidence="1 2">
    <name type="scientific">Portibacter lacus</name>
    <dbReference type="NCBI Taxonomy" id="1099794"/>
    <lineage>
        <taxon>Bacteria</taxon>
        <taxon>Pseudomonadati</taxon>
        <taxon>Bacteroidota</taxon>
        <taxon>Saprospiria</taxon>
        <taxon>Saprospirales</taxon>
        <taxon>Haliscomenobacteraceae</taxon>
        <taxon>Portibacter</taxon>
    </lineage>
</organism>
<accession>A0AA37SJY9</accession>
<dbReference type="EMBL" id="BSOH01000001">
    <property type="protein sequence ID" value="GLR15415.1"/>
    <property type="molecule type" value="Genomic_DNA"/>
</dbReference>
<dbReference type="AlphaFoldDB" id="A0AA37SJY9"/>
<dbReference type="Proteomes" id="UP001156666">
    <property type="component" value="Unassembled WGS sequence"/>
</dbReference>
<dbReference type="PANTHER" id="PTHR40050:SF1">
    <property type="entry name" value="INNER SPORE COAT PROTEIN H"/>
    <property type="match status" value="1"/>
</dbReference>
<sequence length="449" mass="51104">MINGKYLFLSMVISFICSSCYDETTFTAGEGLDDWSETTHSANADPDYDVVFPDNKVNKFTITIANDEWESMQDNLTDIYGFSTRPGGDFSDETPEYFPCELEFNGIKWYNVGIRYKGNSSLQASAQGEQKLPFRLDFDEFEDDYPEITNQTFYGFPALSMSSNYNDKSLMREHTANYLFAESGIPAPSAAYYELYVDYGQGPVYFGLYTAVEVVFETMLKKSFGSDYGNCYKPEDDGAQFSTYGFNLSDFENKTTGGTGEEDIEELYNILHSAERTSDVEAWKDKLESVFDVDGFLKWLAVNTTIQNWDTYGRMAHNYYLYHDPADGLIKWIPWDNNEAFDEGKQGGALAFNFSGLNGTSWPLIGYLMNVSEYEEIYKGHIVDFIEGPFEQSNMENYYSITELLIKKSMQGETTDYSYLNSYNEFESAVNVLKSHNANRIAAANAYAK</sequence>
<dbReference type="PANTHER" id="PTHR40050">
    <property type="entry name" value="INNER SPORE COAT PROTEIN H"/>
    <property type="match status" value="1"/>
</dbReference>
<proteinExistence type="predicted"/>
<protein>
    <recommendedName>
        <fullName evidence="3">Spore coat protein</fullName>
    </recommendedName>
</protein>
<gene>
    <name evidence="1" type="ORF">GCM10007940_00300</name>
</gene>
<evidence type="ECO:0000313" key="2">
    <source>
        <dbReference type="Proteomes" id="UP001156666"/>
    </source>
</evidence>
<name>A0AA37SJY9_9BACT</name>
<reference evidence="1" key="2">
    <citation type="submission" date="2023-01" db="EMBL/GenBank/DDBJ databases">
        <title>Draft genome sequence of Portibacter lacus strain NBRC 108769.</title>
        <authorList>
            <person name="Sun Q."/>
            <person name="Mori K."/>
        </authorList>
    </citation>
    <scope>NUCLEOTIDE SEQUENCE</scope>
    <source>
        <strain evidence="1">NBRC 108769</strain>
    </source>
</reference>
<dbReference type="RefSeq" id="WP_235292308.1">
    <property type="nucleotide sequence ID" value="NZ_BSOH01000001.1"/>
</dbReference>
<comment type="caution">
    <text evidence="1">The sequence shown here is derived from an EMBL/GenBank/DDBJ whole genome shotgun (WGS) entry which is preliminary data.</text>
</comment>
<evidence type="ECO:0000313" key="1">
    <source>
        <dbReference type="EMBL" id="GLR15415.1"/>
    </source>
</evidence>
<dbReference type="Pfam" id="PF08757">
    <property type="entry name" value="CotH"/>
    <property type="match status" value="1"/>
</dbReference>
<reference evidence="1" key="1">
    <citation type="journal article" date="2014" name="Int. J. Syst. Evol. Microbiol.">
        <title>Complete genome sequence of Corynebacterium casei LMG S-19264T (=DSM 44701T), isolated from a smear-ripened cheese.</title>
        <authorList>
            <consortium name="US DOE Joint Genome Institute (JGI-PGF)"/>
            <person name="Walter F."/>
            <person name="Albersmeier A."/>
            <person name="Kalinowski J."/>
            <person name="Ruckert C."/>
        </authorList>
    </citation>
    <scope>NUCLEOTIDE SEQUENCE</scope>
    <source>
        <strain evidence="1">NBRC 108769</strain>
    </source>
</reference>
<keyword evidence="2" id="KW-1185">Reference proteome</keyword>